<dbReference type="Pfam" id="PF01970">
    <property type="entry name" value="TctA"/>
    <property type="match status" value="1"/>
</dbReference>
<evidence type="ECO:0000259" key="2">
    <source>
        <dbReference type="Pfam" id="PF01970"/>
    </source>
</evidence>
<accession>A0A382ZER0</accession>
<dbReference type="InterPro" id="IPR002823">
    <property type="entry name" value="DUF112_TM"/>
</dbReference>
<dbReference type="PANTHER" id="PTHR35342:SF5">
    <property type="entry name" value="TRICARBOXYLIC TRANSPORT PROTEIN"/>
    <property type="match status" value="1"/>
</dbReference>
<feature type="transmembrane region" description="Helical" evidence="1">
    <location>
        <begin position="57"/>
        <end position="78"/>
    </location>
</feature>
<name>A0A382ZER0_9ZZZZ</name>
<gene>
    <name evidence="3" type="ORF">METZ01_LOCUS446816</name>
</gene>
<dbReference type="EMBL" id="UINC01183279">
    <property type="protein sequence ID" value="SVD93962.1"/>
    <property type="molecule type" value="Genomic_DNA"/>
</dbReference>
<feature type="transmembrane region" description="Helical" evidence="1">
    <location>
        <begin position="16"/>
        <end position="45"/>
    </location>
</feature>
<dbReference type="AlphaFoldDB" id="A0A382ZER0"/>
<feature type="domain" description="DUF112" evidence="2">
    <location>
        <begin position="16"/>
        <end position="86"/>
    </location>
</feature>
<reference evidence="3" key="1">
    <citation type="submission" date="2018-05" db="EMBL/GenBank/DDBJ databases">
        <authorList>
            <person name="Lanie J.A."/>
            <person name="Ng W.-L."/>
            <person name="Kazmierczak K.M."/>
            <person name="Andrzejewski T.M."/>
            <person name="Davidsen T.M."/>
            <person name="Wayne K.J."/>
            <person name="Tettelin H."/>
            <person name="Glass J.I."/>
            <person name="Rusch D."/>
            <person name="Podicherti R."/>
            <person name="Tsui H.-C.T."/>
            <person name="Winkler M.E."/>
        </authorList>
    </citation>
    <scope>NUCLEOTIDE SEQUENCE</scope>
</reference>
<protein>
    <recommendedName>
        <fullName evidence="2">DUF112 domain-containing protein</fullName>
    </recommendedName>
</protein>
<keyword evidence="1" id="KW-0472">Membrane</keyword>
<keyword evidence="1" id="KW-1133">Transmembrane helix</keyword>
<proteinExistence type="predicted"/>
<feature type="non-terminal residue" evidence="3">
    <location>
        <position position="87"/>
    </location>
</feature>
<organism evidence="3">
    <name type="scientific">marine metagenome</name>
    <dbReference type="NCBI Taxonomy" id="408172"/>
    <lineage>
        <taxon>unclassified sequences</taxon>
        <taxon>metagenomes</taxon>
        <taxon>ecological metagenomes</taxon>
    </lineage>
</organism>
<evidence type="ECO:0000256" key="1">
    <source>
        <dbReference type="SAM" id="Phobius"/>
    </source>
</evidence>
<dbReference type="PANTHER" id="PTHR35342">
    <property type="entry name" value="TRICARBOXYLIC TRANSPORT PROTEIN"/>
    <property type="match status" value="1"/>
</dbReference>
<sequence length="87" mass="8948">MEFLSYFSNVFTFTNLLILLLGTVGGLLMGAAPGLSPTMAVALLIPFTFKMSPEQGLIMLGAVYTSTVAGGAISAILLKIPGAPANI</sequence>
<evidence type="ECO:0000313" key="3">
    <source>
        <dbReference type="EMBL" id="SVD93962.1"/>
    </source>
</evidence>
<keyword evidence="1" id="KW-0812">Transmembrane</keyword>